<dbReference type="InterPro" id="IPR000701">
    <property type="entry name" value="SuccDH_FuR_B_TM-su"/>
</dbReference>
<dbReference type="InterPro" id="IPR004224">
    <property type="entry name" value="Fum_red_B_TM"/>
</dbReference>
<feature type="transmembrane region" description="Helical" evidence="11">
    <location>
        <begin position="20"/>
        <end position="41"/>
    </location>
</feature>
<gene>
    <name evidence="12" type="ORF">EDC91_101139</name>
</gene>
<evidence type="ECO:0000256" key="6">
    <source>
        <dbReference type="ARBA" id="ARBA00022723"/>
    </source>
</evidence>
<feature type="transmembrane region" description="Helical" evidence="11">
    <location>
        <begin position="77"/>
        <end position="98"/>
    </location>
</feature>
<keyword evidence="6 10" id="KW-0479">Metal-binding</keyword>
<dbReference type="CDD" id="cd00581">
    <property type="entry name" value="QFR_TypeB_TM"/>
    <property type="match status" value="1"/>
</dbReference>
<evidence type="ECO:0000256" key="8">
    <source>
        <dbReference type="ARBA" id="ARBA00023004"/>
    </source>
</evidence>
<feature type="binding site" description="axial binding residue" evidence="10">
    <location>
        <position position="42"/>
    </location>
    <ligand>
        <name>heme b</name>
        <dbReference type="ChEBI" id="CHEBI:60344"/>
        <label>bD</label>
    </ligand>
    <ligandPart>
        <name>Fe</name>
        <dbReference type="ChEBI" id="CHEBI:18248"/>
    </ligandPart>
</feature>
<feature type="binding site" description="axial binding residue" evidence="10">
    <location>
        <position position="93"/>
    </location>
    <ligand>
        <name>heme b</name>
        <dbReference type="ChEBI" id="CHEBI:60344"/>
        <label>bD</label>
    </ligand>
    <ligandPart>
        <name>Fe</name>
        <dbReference type="ChEBI" id="CHEBI:18248"/>
    </ligandPart>
</feature>
<reference evidence="12 13" key="1">
    <citation type="submission" date="2019-03" db="EMBL/GenBank/DDBJ databases">
        <title>Freshwater and sediment microbial communities from various areas in North America, analyzing microbe dynamics in response to fracking.</title>
        <authorList>
            <person name="Lamendella R."/>
        </authorList>
    </citation>
    <scope>NUCLEOTIDE SEQUENCE [LARGE SCALE GENOMIC DNA]</scope>
    <source>
        <strain evidence="12 13">74A</strain>
    </source>
</reference>
<keyword evidence="8 10" id="KW-0408">Iron</keyword>
<dbReference type="NCBIfam" id="NF010073">
    <property type="entry name" value="PRK13554.1"/>
    <property type="match status" value="1"/>
</dbReference>
<keyword evidence="5 11" id="KW-0812">Transmembrane</keyword>
<dbReference type="AlphaFoldDB" id="A0A4R2FJW2"/>
<feature type="binding site" description="axial binding residue" evidence="10">
    <location>
        <position position="143"/>
    </location>
    <ligand>
        <name>heme b</name>
        <dbReference type="ChEBI" id="CHEBI:60344"/>
        <label>bD</label>
    </ligand>
    <ligandPart>
        <name>Fe</name>
        <dbReference type="ChEBI" id="CHEBI:18248"/>
    </ligandPart>
</feature>
<feature type="transmembrane region" description="Helical" evidence="11">
    <location>
        <begin position="125"/>
        <end position="148"/>
    </location>
</feature>
<evidence type="ECO:0000256" key="3">
    <source>
        <dbReference type="ARBA" id="ARBA00004370"/>
    </source>
</evidence>
<dbReference type="SUPFAM" id="SSF81343">
    <property type="entry name" value="Fumarate reductase respiratory complex transmembrane subunits"/>
    <property type="match status" value="1"/>
</dbReference>
<evidence type="ECO:0000256" key="2">
    <source>
        <dbReference type="ARBA" id="ARBA00004050"/>
    </source>
</evidence>
<dbReference type="EMBL" id="SLWF01000001">
    <property type="protein sequence ID" value="TCN90669.1"/>
    <property type="molecule type" value="Genomic_DNA"/>
</dbReference>
<protein>
    <submittedName>
        <fullName evidence="12">Succinate dehydrogenase subunit C</fullName>
    </submittedName>
</protein>
<keyword evidence="9 11" id="KW-0472">Membrane</keyword>
<evidence type="ECO:0000256" key="1">
    <source>
        <dbReference type="ARBA" id="ARBA00001971"/>
    </source>
</evidence>
<dbReference type="NCBIfam" id="NF010072">
    <property type="entry name" value="PRK13553.1"/>
    <property type="match status" value="1"/>
</dbReference>
<accession>A0A4R2FJW2</accession>
<keyword evidence="4 10" id="KW-0349">Heme</keyword>
<dbReference type="OrthoDB" id="9153108at2"/>
<dbReference type="Pfam" id="PF01127">
    <property type="entry name" value="Sdh_cyt"/>
    <property type="match status" value="1"/>
</dbReference>
<comment type="function">
    <text evidence="2">Membrane-anchoring subunit of succinate dehydrogenase (SDH).</text>
</comment>
<feature type="binding site" description="axial binding residue" evidence="10">
    <location>
        <position position="181"/>
    </location>
    <ligand>
        <name>heme b</name>
        <dbReference type="ChEBI" id="CHEBI:60344"/>
        <label>bD</label>
    </ligand>
    <ligandPart>
        <name>Fe</name>
        <dbReference type="ChEBI" id="CHEBI:18248"/>
    </ligandPart>
</feature>
<evidence type="ECO:0000256" key="5">
    <source>
        <dbReference type="ARBA" id="ARBA00022692"/>
    </source>
</evidence>
<evidence type="ECO:0000256" key="11">
    <source>
        <dbReference type="SAM" id="Phobius"/>
    </source>
</evidence>
<evidence type="ECO:0000256" key="4">
    <source>
        <dbReference type="ARBA" id="ARBA00022617"/>
    </source>
</evidence>
<evidence type="ECO:0000256" key="9">
    <source>
        <dbReference type="ARBA" id="ARBA00023136"/>
    </source>
</evidence>
<dbReference type="GO" id="GO:0046872">
    <property type="term" value="F:metal ion binding"/>
    <property type="evidence" value="ECO:0007669"/>
    <property type="project" value="UniProtKB-KW"/>
</dbReference>
<dbReference type="PIRSF" id="PIRSF000177">
    <property type="entry name" value="Fumar_rd_cyt_b"/>
    <property type="match status" value="1"/>
</dbReference>
<evidence type="ECO:0000313" key="13">
    <source>
        <dbReference type="Proteomes" id="UP000294832"/>
    </source>
</evidence>
<feature type="transmembrane region" description="Helical" evidence="11">
    <location>
        <begin position="168"/>
        <end position="187"/>
    </location>
</feature>
<comment type="caution">
    <text evidence="12">The sequence shown here is derived from an EMBL/GenBank/DDBJ whole genome shotgun (WGS) entry which is preliminary data.</text>
</comment>
<dbReference type="InterPro" id="IPR034804">
    <property type="entry name" value="SQR/QFR_C/D"/>
</dbReference>
<dbReference type="RefSeq" id="WP_133037404.1">
    <property type="nucleotide sequence ID" value="NZ_SLWF01000001.1"/>
</dbReference>
<organism evidence="12 13">
    <name type="scientific">Shewanella fodinae</name>
    <dbReference type="NCBI Taxonomy" id="552357"/>
    <lineage>
        <taxon>Bacteria</taxon>
        <taxon>Pseudomonadati</taxon>
        <taxon>Pseudomonadota</taxon>
        <taxon>Gammaproteobacteria</taxon>
        <taxon>Alteromonadales</taxon>
        <taxon>Shewanellaceae</taxon>
        <taxon>Shewanella</taxon>
    </lineage>
</organism>
<sequence length="240" mass="27159">MLTKYRIGEGWLGYPQSHRWSAIVDVLQSGSGLILGLFLLAHLHFESSILLGKAAFYRVANVLEGGWFTSSGHGSSLLTQTFSVFMLLVVMVHAATALRRFPAQRRQWQALRNHNLLINHQDTRLWFWQMVTGFLMFFLVPMHLVTMITNPEIGPHLSAARVWHDNYWLVYILLLPAVVIHAMLGLYRLALKWGVNFHRDGLRLLAKILIGYLLVLGLCSLTAYLLIGSGLTTPVTPFIP</sequence>
<dbReference type="Proteomes" id="UP000294832">
    <property type="component" value="Unassembled WGS sequence"/>
</dbReference>
<comment type="cofactor">
    <cofactor evidence="1">
        <name>heme</name>
        <dbReference type="ChEBI" id="CHEBI:30413"/>
    </cofactor>
</comment>
<keyword evidence="13" id="KW-1185">Reference proteome</keyword>
<name>A0A4R2FJW2_9GAMM</name>
<proteinExistence type="predicted"/>
<dbReference type="GO" id="GO:0006099">
    <property type="term" value="P:tricarboxylic acid cycle"/>
    <property type="evidence" value="ECO:0007669"/>
    <property type="project" value="InterPro"/>
</dbReference>
<keyword evidence="7 11" id="KW-1133">Transmembrane helix</keyword>
<dbReference type="Gene3D" id="1.20.1300.10">
    <property type="entry name" value="Fumarate reductase/succinate dehydrogenase, transmembrane subunit"/>
    <property type="match status" value="1"/>
</dbReference>
<dbReference type="GO" id="GO:0016020">
    <property type="term" value="C:membrane"/>
    <property type="evidence" value="ECO:0007669"/>
    <property type="project" value="UniProtKB-SubCell"/>
</dbReference>
<evidence type="ECO:0000313" key="12">
    <source>
        <dbReference type="EMBL" id="TCN90669.1"/>
    </source>
</evidence>
<feature type="transmembrane region" description="Helical" evidence="11">
    <location>
        <begin position="208"/>
        <end position="227"/>
    </location>
</feature>
<evidence type="ECO:0000256" key="10">
    <source>
        <dbReference type="PIRSR" id="PIRSR000177-1"/>
    </source>
</evidence>
<evidence type="ECO:0000256" key="7">
    <source>
        <dbReference type="ARBA" id="ARBA00022989"/>
    </source>
</evidence>
<comment type="subcellular location">
    <subcellularLocation>
        <location evidence="3">Membrane</location>
    </subcellularLocation>
</comment>